<gene>
    <name evidence="1" type="ORF">NFRAN_1674</name>
</gene>
<dbReference type="EMBL" id="LR216287">
    <property type="protein sequence ID" value="VFJ13996.1"/>
    <property type="molecule type" value="Genomic_DNA"/>
</dbReference>
<dbReference type="KEGG" id="nfn:NFRAN_1674"/>
<proteinExistence type="predicted"/>
<reference evidence="1 2" key="1">
    <citation type="submission" date="2019-02" db="EMBL/GenBank/DDBJ databases">
        <authorList>
            <person name="Lehtovirta-Morley E L."/>
        </authorList>
    </citation>
    <scope>NUCLEOTIDE SEQUENCE [LARGE SCALE GENOMIC DNA]</scope>
    <source>
        <strain evidence="1">NFRAN1</strain>
    </source>
</reference>
<sequence>MTRCNIHESFFDWNCNDCREEYKDLKGANLTDEKSQIKDIQDNNQANKTRYNYKEFTEERAKKLYEEVFLQYLKKGNMSEEESIERSKRVIRKQCLLRNIEPWPWI</sequence>
<evidence type="ECO:0000313" key="2">
    <source>
        <dbReference type="Proteomes" id="UP000294299"/>
    </source>
</evidence>
<dbReference type="OrthoDB" id="11298at2157"/>
<protein>
    <submittedName>
        <fullName evidence="1">Uncharacterized protein</fullName>
    </submittedName>
</protein>
<evidence type="ECO:0000313" key="1">
    <source>
        <dbReference type="EMBL" id="VFJ13996.1"/>
    </source>
</evidence>
<dbReference type="AlphaFoldDB" id="A0A484IGA7"/>
<dbReference type="RefSeq" id="WP_134484131.1">
    <property type="nucleotide sequence ID" value="NZ_LR216287.1"/>
</dbReference>
<name>A0A484IGA7_9ARCH</name>
<keyword evidence="2" id="KW-1185">Reference proteome</keyword>
<dbReference type="GeneID" id="39421002"/>
<accession>A0A484IGA7</accession>
<organism evidence="1 2">
    <name type="scientific">Candidatus Nitrosocosmicus franklandianus</name>
    <dbReference type="NCBI Taxonomy" id="1798806"/>
    <lineage>
        <taxon>Archaea</taxon>
        <taxon>Nitrososphaerota</taxon>
        <taxon>Nitrososphaeria</taxon>
        <taxon>Nitrososphaerales</taxon>
        <taxon>Nitrososphaeraceae</taxon>
        <taxon>Candidatus Nitrosocosmicus</taxon>
    </lineage>
</organism>
<dbReference type="Proteomes" id="UP000294299">
    <property type="component" value="Chromosome NFRAN"/>
</dbReference>